<dbReference type="EMBL" id="VHSH01000001">
    <property type="protein sequence ID" value="TQV83440.1"/>
    <property type="molecule type" value="Genomic_DNA"/>
</dbReference>
<gene>
    <name evidence="2" type="ORF">FKG95_02275</name>
</gene>
<proteinExistence type="inferred from homology"/>
<protein>
    <submittedName>
        <fullName evidence="2">RidA family protein</fullName>
    </submittedName>
</protein>
<dbReference type="Pfam" id="PF01042">
    <property type="entry name" value="Ribonuc_L-PSP"/>
    <property type="match status" value="1"/>
</dbReference>
<dbReference type="RefSeq" id="WP_142894677.1">
    <property type="nucleotide sequence ID" value="NZ_ML660052.1"/>
</dbReference>
<comment type="caution">
    <text evidence="2">The sequence shown here is derived from an EMBL/GenBank/DDBJ whole genome shotgun (WGS) entry which is preliminary data.</text>
</comment>
<reference evidence="2 3" key="1">
    <citation type="submission" date="2019-06" db="EMBL/GenBank/DDBJ databases">
        <title>Whole genome sequence for Rhodospirillaceae sp. R148.</title>
        <authorList>
            <person name="Wang G."/>
        </authorList>
    </citation>
    <scope>NUCLEOTIDE SEQUENCE [LARGE SCALE GENOMIC DNA]</scope>
    <source>
        <strain evidence="2 3">R148</strain>
    </source>
</reference>
<dbReference type="GO" id="GO:0019239">
    <property type="term" value="F:deaminase activity"/>
    <property type="evidence" value="ECO:0007669"/>
    <property type="project" value="TreeGrafter"/>
</dbReference>
<dbReference type="OrthoDB" id="9809792at2"/>
<dbReference type="PANTHER" id="PTHR11803">
    <property type="entry name" value="2-IMINOBUTANOATE/2-IMINOPROPANOATE DEAMINASE RIDA"/>
    <property type="match status" value="1"/>
</dbReference>
<name>A0A545U1T5_9PROT</name>
<comment type="similarity">
    <text evidence="1">Belongs to the RutC family.</text>
</comment>
<dbReference type="AlphaFoldDB" id="A0A545U1T5"/>
<evidence type="ECO:0000313" key="3">
    <source>
        <dbReference type="Proteomes" id="UP000315252"/>
    </source>
</evidence>
<accession>A0A545U1T5</accession>
<dbReference type="SUPFAM" id="SSF55298">
    <property type="entry name" value="YjgF-like"/>
    <property type="match status" value="1"/>
</dbReference>
<organism evidence="2 3">
    <name type="scientific">Denitrobaculum tricleocarpae</name>
    <dbReference type="NCBI Taxonomy" id="2591009"/>
    <lineage>
        <taxon>Bacteria</taxon>
        <taxon>Pseudomonadati</taxon>
        <taxon>Pseudomonadota</taxon>
        <taxon>Alphaproteobacteria</taxon>
        <taxon>Rhodospirillales</taxon>
        <taxon>Rhodospirillaceae</taxon>
        <taxon>Denitrobaculum</taxon>
    </lineage>
</organism>
<evidence type="ECO:0000313" key="2">
    <source>
        <dbReference type="EMBL" id="TQV83440.1"/>
    </source>
</evidence>
<sequence>MIESFNPPDVWAPFGAFSMGVVQGEGQTLYLKGQVSLDPAGEVVGQDDMQAQVGQTLSNISAVLAHVGGTMADVVSLTQYVTDIEAFMASGAVRKKFFAEPYPVTTTVEVSRLYDPRLMVEITAIAEIPRERFRHPNRA</sequence>
<keyword evidence="3" id="KW-1185">Reference proteome</keyword>
<dbReference type="Gene3D" id="3.30.1330.40">
    <property type="entry name" value="RutC-like"/>
    <property type="match status" value="1"/>
</dbReference>
<dbReference type="Proteomes" id="UP000315252">
    <property type="component" value="Unassembled WGS sequence"/>
</dbReference>
<dbReference type="PANTHER" id="PTHR11803:SF58">
    <property type="entry name" value="PROTEIN HMF1-RELATED"/>
    <property type="match status" value="1"/>
</dbReference>
<evidence type="ECO:0000256" key="1">
    <source>
        <dbReference type="ARBA" id="ARBA00010552"/>
    </source>
</evidence>
<dbReference type="InterPro" id="IPR006175">
    <property type="entry name" value="YjgF/YER057c/UK114"/>
</dbReference>
<dbReference type="GO" id="GO:0005829">
    <property type="term" value="C:cytosol"/>
    <property type="evidence" value="ECO:0007669"/>
    <property type="project" value="TreeGrafter"/>
</dbReference>
<dbReference type="CDD" id="cd00448">
    <property type="entry name" value="YjgF_YER057c_UK114_family"/>
    <property type="match status" value="1"/>
</dbReference>
<dbReference type="InterPro" id="IPR035959">
    <property type="entry name" value="RutC-like_sf"/>
</dbReference>